<accession>A0AAD1E3S0</accession>
<sequence>MFPCSRCRATRGCDKARRAFRRNHKLHRLRSHSQSAPVAIEATFPCSRCRATRGCERSGRHSDAAAARPTTAFRPENRMPRFTTAAPPIAGYASGYRSPGSIPRYSSQPLPAVYVNPFYTYS</sequence>
<feature type="compositionally biased region" description="Low complexity" evidence="1">
    <location>
        <begin position="64"/>
        <end position="74"/>
    </location>
</feature>
<name>A0AAD1E3S0_9PSED</name>
<feature type="region of interest" description="Disordered" evidence="1">
    <location>
        <begin position="58"/>
        <end position="86"/>
    </location>
</feature>
<dbReference type="EMBL" id="CP027750">
    <property type="protein sequence ID" value="AZE27077.1"/>
    <property type="molecule type" value="Genomic_DNA"/>
</dbReference>
<reference evidence="2 3" key="1">
    <citation type="submission" date="2018-03" db="EMBL/GenBank/DDBJ databases">
        <title>Diversity of phytobeneficial traits revealed by whole-genome analysis of worldwide-isolated phenazine-producing Pseudomonas spp.</title>
        <authorList>
            <person name="Biessy A."/>
            <person name="Novinscak A."/>
            <person name="Blom J."/>
            <person name="Leger G."/>
            <person name="Thomashow L.S."/>
            <person name="Cazorla F.M."/>
            <person name="Josic D."/>
            <person name="Filion M."/>
        </authorList>
    </citation>
    <scope>NUCLEOTIDE SEQUENCE [LARGE SCALE GENOMIC DNA]</scope>
    <source>
        <strain evidence="2 3">ChPhzS24</strain>
    </source>
</reference>
<evidence type="ECO:0000313" key="3">
    <source>
        <dbReference type="Proteomes" id="UP000280455"/>
    </source>
</evidence>
<organism evidence="2 3">
    <name type="scientific">Pseudomonas chlororaphis subsp. aureofaciens</name>
    <dbReference type="NCBI Taxonomy" id="587851"/>
    <lineage>
        <taxon>Bacteria</taxon>
        <taxon>Pseudomonadati</taxon>
        <taxon>Pseudomonadota</taxon>
        <taxon>Gammaproteobacteria</taxon>
        <taxon>Pseudomonadales</taxon>
        <taxon>Pseudomonadaceae</taxon>
        <taxon>Pseudomonas</taxon>
    </lineage>
</organism>
<protein>
    <submittedName>
        <fullName evidence="2">Uncharacterized protein</fullName>
    </submittedName>
</protein>
<evidence type="ECO:0000313" key="2">
    <source>
        <dbReference type="EMBL" id="AZE27077.1"/>
    </source>
</evidence>
<gene>
    <name evidence="2" type="ORF">C4K07_0261</name>
</gene>
<dbReference type="Proteomes" id="UP000280455">
    <property type="component" value="Chromosome"/>
</dbReference>
<evidence type="ECO:0000256" key="1">
    <source>
        <dbReference type="SAM" id="MobiDB-lite"/>
    </source>
</evidence>
<dbReference type="AlphaFoldDB" id="A0AAD1E3S0"/>
<proteinExistence type="predicted"/>